<evidence type="ECO:0000313" key="2">
    <source>
        <dbReference type="EMBL" id="MCW4092172.1"/>
    </source>
</evidence>
<accession>A0AAW5TUL3</accession>
<feature type="domain" description="Dual OB-containing" evidence="1">
    <location>
        <begin position="3"/>
        <end position="214"/>
    </location>
</feature>
<dbReference type="EMBL" id="JAPDUS010000002">
    <property type="protein sequence ID" value="MCW4092172.1"/>
    <property type="molecule type" value="Genomic_DNA"/>
</dbReference>
<comment type="caution">
    <text evidence="2">The sequence shown here is derived from an EMBL/GenBank/DDBJ whole genome shotgun (WGS) entry which is preliminary data.</text>
</comment>
<dbReference type="Pfam" id="PF22557">
    <property type="entry name" value="DuOB"/>
    <property type="match status" value="1"/>
</dbReference>
<evidence type="ECO:0000259" key="1">
    <source>
        <dbReference type="Pfam" id="PF22557"/>
    </source>
</evidence>
<gene>
    <name evidence="2" type="ORF">ONT05_01160</name>
</gene>
<dbReference type="InterPro" id="IPR054335">
    <property type="entry name" value="DuOB_dom"/>
</dbReference>
<organism evidence="2 3">
    <name type="scientific">Segatella copri</name>
    <dbReference type="NCBI Taxonomy" id="165179"/>
    <lineage>
        <taxon>Bacteria</taxon>
        <taxon>Pseudomonadati</taxon>
        <taxon>Bacteroidota</taxon>
        <taxon>Bacteroidia</taxon>
        <taxon>Bacteroidales</taxon>
        <taxon>Prevotellaceae</taxon>
        <taxon>Segatella</taxon>
    </lineage>
</organism>
<protein>
    <recommendedName>
        <fullName evidence="1">Dual OB-containing domain-containing protein</fullName>
    </recommendedName>
</protein>
<proteinExistence type="predicted"/>
<dbReference type="NCBIfam" id="NF041770">
    <property type="entry name" value="CFI_box_CTERM"/>
    <property type="match status" value="1"/>
</dbReference>
<evidence type="ECO:0000313" key="3">
    <source>
        <dbReference type="Proteomes" id="UP001209074"/>
    </source>
</evidence>
<sequence length="387" mass="44039">MDKLILCLANSYKHGGRCIAGIEVSLQEGRISIKKSSYGIPIWIRPVSHSAAGEVPLSDAIGIKVLSVVKIVNANYAGSSSHSEDYYYAKLLLLDTLNPSDEFLKKYTDTWHNLIFGNKGRALTPDAFQNGDYSLMLIRTEGSEIYLDERYTPKPRIKFNYNGYEYDFPITDPDYLNRLRLDNSLYKSGYGVLYIVASLGVIHDGWHSKLAATIIIPSVNNIKESIILSKHNQTPINNQSKPRIQNTSYSSEAVPRSTLQMPRQILISQAESRRKENLDKTNYTFKPIQNTSRNKTTSGGCYIATGIYGSYDCPEVWTLRRFRDLKLAESVFGRSFIKLYYSTSPTLVKWFGKTLLFKKTLKPILDKFVYALQHEGIESTPYEDKEW</sequence>
<name>A0AAW5TUL3_9BACT</name>
<dbReference type="InterPro" id="IPR049886">
    <property type="entry name" value="CFI_box_CTERM_dom"/>
</dbReference>
<dbReference type="AlphaFoldDB" id="A0AAW5TUL3"/>
<dbReference type="RefSeq" id="WP_264960138.1">
    <property type="nucleotide sequence ID" value="NZ_JAPDUQ010000003.1"/>
</dbReference>
<dbReference type="Proteomes" id="UP001209074">
    <property type="component" value="Unassembled WGS sequence"/>
</dbReference>
<reference evidence="2" key="1">
    <citation type="submission" date="2022-11" db="EMBL/GenBank/DDBJ databases">
        <title>Genomic repertoires linked with pathogenic potency of arthritogenic Prevotella copri isolated from the gut of rheumatoid arthritis patients.</title>
        <authorList>
            <person name="Nii T."/>
            <person name="Maeda Y."/>
            <person name="Motooka D."/>
            <person name="Naito M."/>
            <person name="Matsumoto Y."/>
            <person name="Ogawa T."/>
            <person name="Oguro-Igashira E."/>
            <person name="Kishikawa T."/>
            <person name="Yamashita M."/>
            <person name="Koizumi S."/>
            <person name="Kurakawa T."/>
            <person name="Okumura R."/>
            <person name="Kayama H."/>
            <person name="Murakami M."/>
            <person name="Sakaguchi T."/>
            <person name="Das B."/>
            <person name="Nakamura S."/>
            <person name="Okada Y."/>
            <person name="Kumanogoh A."/>
            <person name="Takeda K."/>
        </authorList>
    </citation>
    <scope>NUCLEOTIDE SEQUENCE</scope>
    <source>
        <strain evidence="2">N016-13</strain>
    </source>
</reference>